<gene>
    <name evidence="2" type="ORF">CRP01_24575</name>
</gene>
<dbReference type="EMBL" id="PDUD01000029">
    <property type="protein sequence ID" value="PHN03733.1"/>
    <property type="molecule type" value="Genomic_DNA"/>
</dbReference>
<protein>
    <submittedName>
        <fullName evidence="2">Serine/threonine protein phosphatase</fullName>
    </submittedName>
</protein>
<dbReference type="InterPro" id="IPR005532">
    <property type="entry name" value="SUMF_dom"/>
</dbReference>
<dbReference type="SUPFAM" id="SSF56436">
    <property type="entry name" value="C-type lectin-like"/>
    <property type="match status" value="1"/>
</dbReference>
<dbReference type="PANTHER" id="PTHR23150:SF19">
    <property type="entry name" value="FORMYLGLYCINE-GENERATING ENZYME"/>
    <property type="match status" value="1"/>
</dbReference>
<dbReference type="InterPro" id="IPR042095">
    <property type="entry name" value="SUMF_sf"/>
</dbReference>
<dbReference type="Gene3D" id="3.90.1580.10">
    <property type="entry name" value="paralog of FGE (formylglycine-generating enzyme)"/>
    <property type="match status" value="1"/>
</dbReference>
<evidence type="ECO:0000313" key="3">
    <source>
        <dbReference type="Proteomes" id="UP000223913"/>
    </source>
</evidence>
<dbReference type="InterPro" id="IPR016187">
    <property type="entry name" value="CTDL_fold"/>
</dbReference>
<organism evidence="2 3">
    <name type="scientific">Flavilitoribacter nigricans (strain ATCC 23147 / DSM 23189 / NBRC 102662 / NCIMB 1420 / SS-2)</name>
    <name type="common">Lewinella nigricans</name>
    <dbReference type="NCBI Taxonomy" id="1122177"/>
    <lineage>
        <taxon>Bacteria</taxon>
        <taxon>Pseudomonadati</taxon>
        <taxon>Bacteroidota</taxon>
        <taxon>Saprospiria</taxon>
        <taxon>Saprospirales</taxon>
        <taxon>Lewinellaceae</taxon>
        <taxon>Flavilitoribacter</taxon>
    </lineage>
</organism>
<reference evidence="2 3" key="1">
    <citation type="submission" date="2017-10" db="EMBL/GenBank/DDBJ databases">
        <title>The draft genome sequence of Lewinella nigricans NBRC 102662.</title>
        <authorList>
            <person name="Wang K."/>
        </authorList>
    </citation>
    <scope>NUCLEOTIDE SEQUENCE [LARGE SCALE GENOMIC DNA]</scope>
    <source>
        <strain evidence="2 3">NBRC 102662</strain>
    </source>
</reference>
<dbReference type="GO" id="GO:0120147">
    <property type="term" value="F:formylglycine-generating oxidase activity"/>
    <property type="evidence" value="ECO:0007669"/>
    <property type="project" value="TreeGrafter"/>
</dbReference>
<accession>A0A2D0N7J4</accession>
<sequence>MVFLNIDHPKYHLHRIPELRKESFNYFTTMQTITFADLRKITIALLLAGILWSCSDQPAMEAQDDAPASQAVAEKSEVPPPPIEGMVWMQGGHLQREGRSADLQGFYVDATEVTVKEFREFIEATGFQTEADAYGWSGVFNRKTQTWDPVDGANWEYPIGPDGPKAAEDEPVTQVSWNDATAYAKWAGKRLPSETEWLWAASQRGEQKFLNWGDELLPEGKFMGNWWQGIFPYEDSGDDGFLGVAPVKSFPPDANGLYDIGGNVWEWTNDLRYPSDQANPNPEMVIKGGSFLCADNYCAGYELDSHQFTPKDSGLNHLGFRCVKD</sequence>
<dbReference type="Proteomes" id="UP000223913">
    <property type="component" value="Unassembled WGS sequence"/>
</dbReference>
<dbReference type="Pfam" id="PF03781">
    <property type="entry name" value="FGE-sulfatase"/>
    <property type="match status" value="1"/>
</dbReference>
<dbReference type="PANTHER" id="PTHR23150">
    <property type="entry name" value="SULFATASE MODIFYING FACTOR 1, 2"/>
    <property type="match status" value="1"/>
</dbReference>
<evidence type="ECO:0000259" key="1">
    <source>
        <dbReference type="Pfam" id="PF03781"/>
    </source>
</evidence>
<dbReference type="InterPro" id="IPR051043">
    <property type="entry name" value="Sulfatase_Mod_Factor_Kinase"/>
</dbReference>
<dbReference type="AlphaFoldDB" id="A0A2D0N7J4"/>
<evidence type="ECO:0000313" key="2">
    <source>
        <dbReference type="EMBL" id="PHN03733.1"/>
    </source>
</evidence>
<name>A0A2D0N7J4_FLAN2</name>
<feature type="domain" description="Sulfatase-modifying factor enzyme-like" evidence="1">
    <location>
        <begin position="99"/>
        <end position="324"/>
    </location>
</feature>
<comment type="caution">
    <text evidence="2">The sequence shown here is derived from an EMBL/GenBank/DDBJ whole genome shotgun (WGS) entry which is preliminary data.</text>
</comment>
<proteinExistence type="predicted"/>
<keyword evidence="3" id="KW-1185">Reference proteome</keyword>